<dbReference type="InterPro" id="IPR002347">
    <property type="entry name" value="SDR_fam"/>
</dbReference>
<dbReference type="Proteomes" id="UP000436016">
    <property type="component" value="Unassembled WGS sequence"/>
</dbReference>
<keyword evidence="4" id="KW-1185">Reference proteome</keyword>
<dbReference type="Gene3D" id="3.40.50.720">
    <property type="entry name" value="NAD(P)-binding Rossmann-like Domain"/>
    <property type="match status" value="1"/>
</dbReference>
<dbReference type="PRINTS" id="PR00080">
    <property type="entry name" value="SDRFAMILY"/>
</dbReference>
<name>A0A6B0TTV7_9RHOB</name>
<dbReference type="PROSITE" id="PS00061">
    <property type="entry name" value="ADH_SHORT"/>
    <property type="match status" value="1"/>
</dbReference>
<dbReference type="Pfam" id="PF00106">
    <property type="entry name" value="adh_short"/>
    <property type="match status" value="1"/>
</dbReference>
<evidence type="ECO:0000313" key="4">
    <source>
        <dbReference type="Proteomes" id="UP000436016"/>
    </source>
</evidence>
<accession>A0A6B0TTV7</accession>
<comment type="similarity">
    <text evidence="1 2">Belongs to the short-chain dehydrogenases/reductases (SDR) family.</text>
</comment>
<dbReference type="GO" id="GO:0016616">
    <property type="term" value="F:oxidoreductase activity, acting on the CH-OH group of donors, NAD or NADP as acceptor"/>
    <property type="evidence" value="ECO:0007669"/>
    <property type="project" value="TreeGrafter"/>
</dbReference>
<dbReference type="SUPFAM" id="SSF51735">
    <property type="entry name" value="NAD(P)-binding Rossmann-fold domains"/>
    <property type="match status" value="1"/>
</dbReference>
<evidence type="ECO:0000256" key="2">
    <source>
        <dbReference type="RuleBase" id="RU000363"/>
    </source>
</evidence>
<dbReference type="PANTHER" id="PTHR42760">
    <property type="entry name" value="SHORT-CHAIN DEHYDROGENASES/REDUCTASES FAMILY MEMBER"/>
    <property type="match status" value="1"/>
</dbReference>
<dbReference type="AlphaFoldDB" id="A0A6B0TTV7"/>
<protein>
    <submittedName>
        <fullName evidence="3">SDR family NAD(P)-dependent oxidoreductase</fullName>
    </submittedName>
</protein>
<dbReference type="PRINTS" id="PR00081">
    <property type="entry name" value="GDHRDH"/>
</dbReference>
<evidence type="ECO:0000313" key="3">
    <source>
        <dbReference type="EMBL" id="MXU64393.1"/>
    </source>
</evidence>
<dbReference type="EMBL" id="WUWG01000001">
    <property type="protein sequence ID" value="MXU64393.1"/>
    <property type="molecule type" value="Genomic_DNA"/>
</dbReference>
<dbReference type="InterPro" id="IPR036291">
    <property type="entry name" value="NAD(P)-bd_dom_sf"/>
</dbReference>
<dbReference type="InterPro" id="IPR020904">
    <property type="entry name" value="Sc_DH/Rdtase_CS"/>
</dbReference>
<organism evidence="3 4">
    <name type="scientific">Oceanomicrobium pacificus</name>
    <dbReference type="NCBI Taxonomy" id="2692916"/>
    <lineage>
        <taxon>Bacteria</taxon>
        <taxon>Pseudomonadati</taxon>
        <taxon>Pseudomonadota</taxon>
        <taxon>Alphaproteobacteria</taxon>
        <taxon>Rhodobacterales</taxon>
        <taxon>Paracoccaceae</taxon>
        <taxon>Oceanomicrobium</taxon>
    </lineage>
</organism>
<evidence type="ECO:0000256" key="1">
    <source>
        <dbReference type="ARBA" id="ARBA00006484"/>
    </source>
</evidence>
<proteinExistence type="inferred from homology"/>
<dbReference type="RefSeq" id="WP_160851710.1">
    <property type="nucleotide sequence ID" value="NZ_WUWG01000001.1"/>
</dbReference>
<dbReference type="CDD" id="cd05233">
    <property type="entry name" value="SDR_c"/>
    <property type="match status" value="1"/>
</dbReference>
<gene>
    <name evidence="3" type="ORF">GSH16_02955</name>
</gene>
<reference evidence="3 4" key="1">
    <citation type="submission" date="2019-12" db="EMBL/GenBank/DDBJ databases">
        <title>Strain KN286 was isolated from seawater, which was collected from Caroline Seamount in the tropical western Pacific.</title>
        <authorList>
            <person name="Wang Q."/>
        </authorList>
    </citation>
    <scope>NUCLEOTIDE SEQUENCE [LARGE SCALE GENOMIC DNA]</scope>
    <source>
        <strain evidence="3 4">KN286</strain>
    </source>
</reference>
<comment type="caution">
    <text evidence="3">The sequence shown here is derived from an EMBL/GenBank/DDBJ whole genome shotgun (WGS) entry which is preliminary data.</text>
</comment>
<sequence length="270" mass="28734">MPTAYVTGAAGGLGTAITDALVSDGYSVAMFDIDRSQLQDLATRHGDAVRAFEADVSDAASVDAAVTAAEAAFGPCELLVNNAGTFSVCAPMWECDPDLWQRDVRINLIGTFLMCNRVTGGMVDRKLGRVINIVSSGGVLDGHPYGTSYAASKTGTTRITEGLAIELAEHGCQAFAVGPPAVATAMTKWLVEDGQARTYRPLIKEIFERGEDHPPSVVADCVLALASGRADRLSGRYFLPHEDYEAVIDAADEVLDRDLWALRITGHEKG</sequence>